<proteinExistence type="predicted"/>
<name>J3ESZ6_9EURY</name>
<dbReference type="Proteomes" id="UP000007813">
    <property type="component" value="Unassembled WGS sequence"/>
</dbReference>
<evidence type="ECO:0000313" key="1">
    <source>
        <dbReference type="EMBL" id="EJN57142.1"/>
    </source>
</evidence>
<reference evidence="1 2" key="1">
    <citation type="journal article" date="2012" name="J. Bacteriol.">
        <title>Draft Genome Sequence of the Extremely Halophilic Archaeon Halogranum salarium B-1T.</title>
        <authorList>
            <person name="Kim K.K."/>
            <person name="Lee K.C."/>
            <person name="Lee J.S."/>
        </authorList>
    </citation>
    <scope>NUCLEOTIDE SEQUENCE [LARGE SCALE GENOMIC DNA]</scope>
    <source>
        <strain evidence="1 2">B-1</strain>
    </source>
</reference>
<sequence>MLSTGATGCGDGLVGVAVTCGVVAVWSRVEAAAVARWSSP</sequence>
<dbReference type="AlphaFoldDB" id="J3ESZ6"/>
<organism evidence="1 2">
    <name type="scientific">Halogranum salarium B-1</name>
    <dbReference type="NCBI Taxonomy" id="1210908"/>
    <lineage>
        <taxon>Archaea</taxon>
        <taxon>Methanobacteriati</taxon>
        <taxon>Methanobacteriota</taxon>
        <taxon>Stenosarchaea group</taxon>
        <taxon>Halobacteria</taxon>
        <taxon>Halobacteriales</taxon>
        <taxon>Haloferacaceae</taxon>
    </lineage>
</organism>
<dbReference type="EMBL" id="ALJD01000016">
    <property type="protein sequence ID" value="EJN57142.1"/>
    <property type="molecule type" value="Genomic_DNA"/>
</dbReference>
<accession>J3ESZ6</accession>
<protein>
    <submittedName>
        <fullName evidence="1">Uncharacterized protein</fullName>
    </submittedName>
</protein>
<comment type="caution">
    <text evidence="1">The sequence shown here is derived from an EMBL/GenBank/DDBJ whole genome shotgun (WGS) entry which is preliminary data.</text>
</comment>
<evidence type="ECO:0000313" key="2">
    <source>
        <dbReference type="Proteomes" id="UP000007813"/>
    </source>
</evidence>
<gene>
    <name evidence="1" type="ORF">HSB1_45280</name>
</gene>